<reference evidence="1 2" key="1">
    <citation type="journal article" date="2020" name="Cell">
        <title>Large-Scale Comparative Analyses of Tick Genomes Elucidate Their Genetic Diversity and Vector Capacities.</title>
        <authorList>
            <consortium name="Tick Genome and Microbiome Consortium (TIGMIC)"/>
            <person name="Jia N."/>
            <person name="Wang J."/>
            <person name="Shi W."/>
            <person name="Du L."/>
            <person name="Sun Y."/>
            <person name="Zhan W."/>
            <person name="Jiang J.F."/>
            <person name="Wang Q."/>
            <person name="Zhang B."/>
            <person name="Ji P."/>
            <person name="Bell-Sakyi L."/>
            <person name="Cui X.M."/>
            <person name="Yuan T.T."/>
            <person name="Jiang B.G."/>
            <person name="Yang W.F."/>
            <person name="Lam T.T."/>
            <person name="Chang Q.C."/>
            <person name="Ding S.J."/>
            <person name="Wang X.J."/>
            <person name="Zhu J.G."/>
            <person name="Ruan X.D."/>
            <person name="Zhao L."/>
            <person name="Wei J.T."/>
            <person name="Ye R.Z."/>
            <person name="Que T.C."/>
            <person name="Du C.H."/>
            <person name="Zhou Y.H."/>
            <person name="Cheng J.X."/>
            <person name="Dai P.F."/>
            <person name="Guo W.B."/>
            <person name="Han X.H."/>
            <person name="Huang E.J."/>
            <person name="Li L.F."/>
            <person name="Wei W."/>
            <person name="Gao Y.C."/>
            <person name="Liu J.Z."/>
            <person name="Shao H.Z."/>
            <person name="Wang X."/>
            <person name="Wang C.C."/>
            <person name="Yang T.C."/>
            <person name="Huo Q.B."/>
            <person name="Li W."/>
            <person name="Chen H.Y."/>
            <person name="Chen S.E."/>
            <person name="Zhou L.G."/>
            <person name="Ni X.B."/>
            <person name="Tian J.H."/>
            <person name="Sheng Y."/>
            <person name="Liu T."/>
            <person name="Pan Y.S."/>
            <person name="Xia L.Y."/>
            <person name="Li J."/>
            <person name="Zhao F."/>
            <person name="Cao W.C."/>
        </authorList>
    </citation>
    <scope>NUCLEOTIDE SEQUENCE [LARGE SCALE GENOMIC DNA]</scope>
    <source>
        <strain evidence="1">Iper-2018</strain>
    </source>
</reference>
<gene>
    <name evidence="1" type="ORF">HPB47_001084</name>
</gene>
<keyword evidence="2" id="KW-1185">Reference proteome</keyword>
<organism evidence="1 2">
    <name type="scientific">Ixodes persulcatus</name>
    <name type="common">Taiga tick</name>
    <dbReference type="NCBI Taxonomy" id="34615"/>
    <lineage>
        <taxon>Eukaryota</taxon>
        <taxon>Metazoa</taxon>
        <taxon>Ecdysozoa</taxon>
        <taxon>Arthropoda</taxon>
        <taxon>Chelicerata</taxon>
        <taxon>Arachnida</taxon>
        <taxon>Acari</taxon>
        <taxon>Parasitiformes</taxon>
        <taxon>Ixodida</taxon>
        <taxon>Ixodoidea</taxon>
        <taxon>Ixodidae</taxon>
        <taxon>Ixodinae</taxon>
        <taxon>Ixodes</taxon>
    </lineage>
</organism>
<sequence length="241" mass="26274">MFLPTYVRNDLLVQTLSGYGKVLEITHAKYRCTPTVKTGTRSVRIKMKESNPVPNFLFIGGHRATFDYAGIKRVCRRCRLKGQIRVNCTTEHRDRCAVLEHATDDCTFDCRRIGGCHSAVDCVARRSYIAGTDSSDFPAFFAPYELELSGGPPSPVPLPDAAGQTPPETQSVAPALGLSAADKYTQWSEGTEDSEVSRDTSMTEGSKDSTNSSDPPDPSDITDPSDNSDLTSTRRGQAQDA</sequence>
<protein>
    <submittedName>
        <fullName evidence="1">Uncharacterized protein</fullName>
    </submittedName>
</protein>
<comment type="caution">
    <text evidence="1">The sequence shown here is derived from an EMBL/GenBank/DDBJ whole genome shotgun (WGS) entry which is preliminary data.</text>
</comment>
<evidence type="ECO:0000313" key="2">
    <source>
        <dbReference type="Proteomes" id="UP000805193"/>
    </source>
</evidence>
<accession>A0AC60PPZ5</accession>
<dbReference type="EMBL" id="JABSTQ010010143">
    <property type="protein sequence ID" value="KAG0423118.1"/>
    <property type="molecule type" value="Genomic_DNA"/>
</dbReference>
<name>A0AC60PPZ5_IXOPE</name>
<proteinExistence type="predicted"/>
<dbReference type="Proteomes" id="UP000805193">
    <property type="component" value="Unassembled WGS sequence"/>
</dbReference>
<evidence type="ECO:0000313" key="1">
    <source>
        <dbReference type="EMBL" id="KAG0423118.1"/>
    </source>
</evidence>